<keyword evidence="4" id="KW-0804">Transcription</keyword>
<reference evidence="8 9" key="1">
    <citation type="submission" date="2020-06" db="EMBL/GenBank/DDBJ databases">
        <title>Transcriptomic and genomic resources for Thalictrum thalictroides and T. hernandezii: Facilitating candidate gene discovery in an emerging model plant lineage.</title>
        <authorList>
            <person name="Arias T."/>
            <person name="Riano-Pachon D.M."/>
            <person name="Di Stilio V.S."/>
        </authorList>
    </citation>
    <scope>NUCLEOTIDE SEQUENCE [LARGE SCALE GENOMIC DNA]</scope>
    <source>
        <strain evidence="9">cv. WT478/WT964</strain>
        <tissue evidence="8">Leaves</tissue>
    </source>
</reference>
<keyword evidence="9" id="KW-1185">Reference proteome</keyword>
<dbReference type="EMBL" id="JABWDY010034205">
    <property type="protein sequence ID" value="KAF5182863.1"/>
    <property type="molecule type" value="Genomic_DNA"/>
</dbReference>
<dbReference type="InterPro" id="IPR036879">
    <property type="entry name" value="TF_MADSbox_sf"/>
</dbReference>
<keyword evidence="5" id="KW-0539">Nucleus</keyword>
<dbReference type="InterPro" id="IPR002100">
    <property type="entry name" value="TF_MADSbox"/>
</dbReference>
<dbReference type="InterPro" id="IPR033896">
    <property type="entry name" value="MEF2-like_N"/>
</dbReference>
<keyword evidence="2" id="KW-0805">Transcription regulation</keyword>
<proteinExistence type="predicted"/>
<accession>A0A7J6VD85</accession>
<feature type="domain" description="MADS-box" evidence="7">
    <location>
        <begin position="17"/>
        <end position="77"/>
    </location>
</feature>
<dbReference type="SUPFAM" id="SSF55455">
    <property type="entry name" value="SRF-like"/>
    <property type="match status" value="1"/>
</dbReference>
<dbReference type="PRINTS" id="PR00404">
    <property type="entry name" value="MADSDOMAIN"/>
</dbReference>
<evidence type="ECO:0000256" key="2">
    <source>
        <dbReference type="ARBA" id="ARBA00023015"/>
    </source>
</evidence>
<dbReference type="GO" id="GO:0046983">
    <property type="term" value="F:protein dimerization activity"/>
    <property type="evidence" value="ECO:0007669"/>
    <property type="project" value="InterPro"/>
</dbReference>
<dbReference type="PANTHER" id="PTHR11945:SF629">
    <property type="entry name" value="OS02G0164450 PROTEIN"/>
    <property type="match status" value="1"/>
</dbReference>
<dbReference type="GO" id="GO:0005634">
    <property type="term" value="C:nucleus"/>
    <property type="evidence" value="ECO:0007669"/>
    <property type="project" value="UniProtKB-SubCell"/>
</dbReference>
<dbReference type="PANTHER" id="PTHR11945">
    <property type="entry name" value="MADS BOX PROTEIN"/>
    <property type="match status" value="1"/>
</dbReference>
<comment type="caution">
    <text evidence="8">The sequence shown here is derived from an EMBL/GenBank/DDBJ whole genome shotgun (WGS) entry which is preliminary data.</text>
</comment>
<organism evidence="8 9">
    <name type="scientific">Thalictrum thalictroides</name>
    <name type="common">Rue-anemone</name>
    <name type="synonym">Anemone thalictroides</name>
    <dbReference type="NCBI Taxonomy" id="46969"/>
    <lineage>
        <taxon>Eukaryota</taxon>
        <taxon>Viridiplantae</taxon>
        <taxon>Streptophyta</taxon>
        <taxon>Embryophyta</taxon>
        <taxon>Tracheophyta</taxon>
        <taxon>Spermatophyta</taxon>
        <taxon>Magnoliopsida</taxon>
        <taxon>Ranunculales</taxon>
        <taxon>Ranunculaceae</taxon>
        <taxon>Thalictroideae</taxon>
        <taxon>Thalictrum</taxon>
    </lineage>
</organism>
<dbReference type="SMART" id="SM00432">
    <property type="entry name" value="MADS"/>
    <property type="match status" value="1"/>
</dbReference>
<evidence type="ECO:0000256" key="3">
    <source>
        <dbReference type="ARBA" id="ARBA00023125"/>
    </source>
</evidence>
<comment type="subcellular location">
    <subcellularLocation>
        <location evidence="1">Nucleus</location>
    </subcellularLocation>
</comment>
<dbReference type="CDD" id="cd00265">
    <property type="entry name" value="MADS_MEF2_like"/>
    <property type="match status" value="1"/>
</dbReference>
<evidence type="ECO:0000256" key="4">
    <source>
        <dbReference type="ARBA" id="ARBA00023163"/>
    </source>
</evidence>
<dbReference type="OrthoDB" id="1898716at2759"/>
<dbReference type="FunFam" id="3.40.1810.10:FF:000006">
    <property type="entry name" value="Agamous-like MADS-box protein AGL62"/>
    <property type="match status" value="1"/>
</dbReference>
<sequence length="203" mass="23323">MDPTTTTTTSVQKKKSTGRKKIAIEKIERSERRQVTFSKRRMGLFKKASELCILCAAEVAILVSSPAGKLYTFGYPCVESTLDRFLNQQQHDHHINMNNNNNNVGGVLNVSMQDQQQQHEYNEIASLLEQEKKRGEALEFLKKGDWSGGNYNNNYQFWWDAPIENLEFHELNPMKTKLEELRNMVASKLVVDHNINNSSCSRV</sequence>
<dbReference type="GO" id="GO:0045944">
    <property type="term" value="P:positive regulation of transcription by RNA polymerase II"/>
    <property type="evidence" value="ECO:0007669"/>
    <property type="project" value="InterPro"/>
</dbReference>
<evidence type="ECO:0000256" key="1">
    <source>
        <dbReference type="ARBA" id="ARBA00004123"/>
    </source>
</evidence>
<protein>
    <submittedName>
        <fullName evidence="8">Agamous-like mads-box protein</fullName>
    </submittedName>
</protein>
<dbReference type="AlphaFoldDB" id="A0A7J6VD85"/>
<evidence type="ECO:0000313" key="8">
    <source>
        <dbReference type="EMBL" id="KAF5182863.1"/>
    </source>
</evidence>
<evidence type="ECO:0000259" key="7">
    <source>
        <dbReference type="PROSITE" id="PS50066"/>
    </source>
</evidence>
<evidence type="ECO:0000256" key="6">
    <source>
        <dbReference type="SAM" id="MobiDB-lite"/>
    </source>
</evidence>
<dbReference type="Gene3D" id="3.40.1810.10">
    <property type="entry name" value="Transcription factor, MADS-box"/>
    <property type="match status" value="1"/>
</dbReference>
<evidence type="ECO:0000313" key="9">
    <source>
        <dbReference type="Proteomes" id="UP000554482"/>
    </source>
</evidence>
<gene>
    <name evidence="8" type="ORF">FRX31_027545</name>
</gene>
<dbReference type="GO" id="GO:0000981">
    <property type="term" value="F:DNA-binding transcription factor activity, RNA polymerase II-specific"/>
    <property type="evidence" value="ECO:0007669"/>
    <property type="project" value="TreeGrafter"/>
</dbReference>
<feature type="region of interest" description="Disordered" evidence="6">
    <location>
        <begin position="1"/>
        <end position="20"/>
    </location>
</feature>
<keyword evidence="3" id="KW-0238">DNA-binding</keyword>
<dbReference type="Pfam" id="PF00319">
    <property type="entry name" value="SRF-TF"/>
    <property type="match status" value="1"/>
</dbReference>
<evidence type="ECO:0000256" key="5">
    <source>
        <dbReference type="ARBA" id="ARBA00023242"/>
    </source>
</evidence>
<dbReference type="Proteomes" id="UP000554482">
    <property type="component" value="Unassembled WGS sequence"/>
</dbReference>
<name>A0A7J6VD85_THATH</name>
<dbReference type="GO" id="GO:0000978">
    <property type="term" value="F:RNA polymerase II cis-regulatory region sequence-specific DNA binding"/>
    <property type="evidence" value="ECO:0007669"/>
    <property type="project" value="TreeGrafter"/>
</dbReference>
<dbReference type="PROSITE" id="PS50066">
    <property type="entry name" value="MADS_BOX_2"/>
    <property type="match status" value="1"/>
</dbReference>